<protein>
    <submittedName>
        <fullName evidence="6">Pimeloyl-ACP methyl ester carboxylesterase</fullName>
    </submittedName>
</protein>
<evidence type="ECO:0000259" key="5">
    <source>
        <dbReference type="Pfam" id="PF08386"/>
    </source>
</evidence>
<keyword evidence="2 4" id="KW-0732">Signal</keyword>
<keyword evidence="7" id="KW-1185">Reference proteome</keyword>
<feature type="domain" description="Peptidase S33 tripeptidyl aminopeptidase-like C-terminal" evidence="5">
    <location>
        <begin position="392"/>
        <end position="493"/>
    </location>
</feature>
<evidence type="ECO:0000256" key="2">
    <source>
        <dbReference type="ARBA" id="ARBA00022729"/>
    </source>
</evidence>
<evidence type="ECO:0000313" key="7">
    <source>
        <dbReference type="Proteomes" id="UP000549971"/>
    </source>
</evidence>
<evidence type="ECO:0000313" key="6">
    <source>
        <dbReference type="EMBL" id="MBB5835595.1"/>
    </source>
</evidence>
<dbReference type="EMBL" id="JACHMY010000001">
    <property type="protein sequence ID" value="MBB5835595.1"/>
    <property type="molecule type" value="Genomic_DNA"/>
</dbReference>
<sequence length="498" mass="53106">MRKTLPAAIVAVAVAATAGGVSTASVSTASVAQTASRPAVQWGPCPADATGPGLQCATLDVPLDYRRPDGQKISVAFSRLASAKPEQRRGVLLLNQGGPGLGGLNFADTLVKSGLPQQVRDSYDLIGFDPRGIGHSTPLTCDLTPEQQGPASNPPAPKTLADVKKSAVFAKTVADQCAASATGSLLPYITTKNTARDMDRIREALGEPKLSYYGASYGTYLGAVYATMFPHRSDRVVLDSNLGPNGYDSHALRQQALGVQLRFPDFAKLVSADPDKYGLGKTPAAVTAKYYELAKRLEKTPALGYDGTLFRVITATYLRSDPLMLELATLWRQLETALDTGKTAPAVTERAAAPAGDNFQAGYFGVICGDSRWPTSVHTYQANVAIDRIRYPLYGAFAANIRPCAFWPDPIEPQVKISDRGPANVLMVQNLRDPATPMPLALKLRKAFGDRARLVTIDQGGHGAYVFTPSKCGNNTVTDFLVTGRRPAHDKFCPAPPA</sequence>
<feature type="chain" id="PRO_5038504982" evidence="4">
    <location>
        <begin position="19"/>
        <end position="498"/>
    </location>
</feature>
<organism evidence="6 7">
    <name type="scientific">Kribbella italica</name>
    <dbReference type="NCBI Taxonomy" id="1540520"/>
    <lineage>
        <taxon>Bacteria</taxon>
        <taxon>Bacillati</taxon>
        <taxon>Actinomycetota</taxon>
        <taxon>Actinomycetes</taxon>
        <taxon>Propionibacteriales</taxon>
        <taxon>Kribbellaceae</taxon>
        <taxon>Kribbella</taxon>
    </lineage>
</organism>
<dbReference type="Proteomes" id="UP000549971">
    <property type="component" value="Unassembled WGS sequence"/>
</dbReference>
<accession>A0A7W9J571</accession>
<comment type="caution">
    <text evidence="6">The sequence shown here is derived from an EMBL/GenBank/DDBJ whole genome shotgun (WGS) entry which is preliminary data.</text>
</comment>
<dbReference type="InterPro" id="IPR051601">
    <property type="entry name" value="Serine_prot/Carboxylest_S33"/>
</dbReference>
<dbReference type="RefSeq" id="WP_184795224.1">
    <property type="nucleotide sequence ID" value="NZ_JACHMY010000001.1"/>
</dbReference>
<dbReference type="SUPFAM" id="SSF53474">
    <property type="entry name" value="alpha/beta-Hydrolases"/>
    <property type="match status" value="1"/>
</dbReference>
<evidence type="ECO:0000256" key="1">
    <source>
        <dbReference type="ARBA" id="ARBA00010088"/>
    </source>
</evidence>
<feature type="signal peptide" evidence="4">
    <location>
        <begin position="1"/>
        <end position="18"/>
    </location>
</feature>
<dbReference type="Gene3D" id="3.40.50.1820">
    <property type="entry name" value="alpha/beta hydrolase"/>
    <property type="match status" value="1"/>
</dbReference>
<comment type="similarity">
    <text evidence="1">Belongs to the peptidase S33 family.</text>
</comment>
<name>A0A7W9J571_9ACTN</name>
<evidence type="ECO:0000256" key="4">
    <source>
        <dbReference type="SAM" id="SignalP"/>
    </source>
</evidence>
<dbReference type="AlphaFoldDB" id="A0A7W9J571"/>
<dbReference type="GO" id="GO:0016787">
    <property type="term" value="F:hydrolase activity"/>
    <property type="evidence" value="ECO:0007669"/>
    <property type="project" value="UniProtKB-KW"/>
</dbReference>
<dbReference type="Pfam" id="PF08386">
    <property type="entry name" value="Abhydrolase_4"/>
    <property type="match status" value="1"/>
</dbReference>
<dbReference type="InterPro" id="IPR029058">
    <property type="entry name" value="AB_hydrolase_fold"/>
</dbReference>
<reference evidence="6 7" key="1">
    <citation type="submission" date="2020-08" db="EMBL/GenBank/DDBJ databases">
        <title>Sequencing the genomes of 1000 actinobacteria strains.</title>
        <authorList>
            <person name="Klenk H.-P."/>
        </authorList>
    </citation>
    <scope>NUCLEOTIDE SEQUENCE [LARGE SCALE GENOMIC DNA]</scope>
    <source>
        <strain evidence="6 7">DSM 28967</strain>
    </source>
</reference>
<proteinExistence type="inferred from homology"/>
<gene>
    <name evidence="6" type="ORF">HDA39_002329</name>
</gene>
<dbReference type="PANTHER" id="PTHR43248">
    <property type="entry name" value="2-SUCCINYL-6-HYDROXY-2,4-CYCLOHEXADIENE-1-CARBOXYLATE SYNTHASE"/>
    <property type="match status" value="1"/>
</dbReference>
<evidence type="ECO:0000256" key="3">
    <source>
        <dbReference type="ARBA" id="ARBA00022801"/>
    </source>
</evidence>
<keyword evidence="3" id="KW-0378">Hydrolase</keyword>
<dbReference type="PANTHER" id="PTHR43248:SF29">
    <property type="entry name" value="TRIPEPTIDYL AMINOPEPTIDASE"/>
    <property type="match status" value="1"/>
</dbReference>
<dbReference type="InterPro" id="IPR013595">
    <property type="entry name" value="Pept_S33_TAP-like_C"/>
</dbReference>